<keyword evidence="4" id="KW-0560">Oxidoreductase</keyword>
<dbReference type="GeneID" id="33572616"/>
<dbReference type="PANTHER" id="PTHR47356">
    <property type="entry name" value="FAD-DEPENDENT MONOOXYGENASE ASQG-RELATED"/>
    <property type="match status" value="1"/>
</dbReference>
<dbReference type="OrthoDB" id="655030at2759"/>
<protein>
    <recommendedName>
        <fullName evidence="6">FAD-binding domain-containing protein</fullName>
    </recommendedName>
</protein>
<evidence type="ECO:0000256" key="1">
    <source>
        <dbReference type="ARBA" id="ARBA00007992"/>
    </source>
</evidence>
<dbReference type="Pfam" id="PF01494">
    <property type="entry name" value="FAD_binding_3"/>
    <property type="match status" value="2"/>
</dbReference>
<dbReference type="STRING" id="64571.A0A1Y2G9T3"/>
<dbReference type="AlphaFoldDB" id="A0A1Y2G9T3"/>
<evidence type="ECO:0000256" key="3">
    <source>
        <dbReference type="ARBA" id="ARBA00022827"/>
    </source>
</evidence>
<name>A0A1Y2G9T3_9FUNG</name>
<proteinExistence type="inferred from homology"/>
<dbReference type="SUPFAM" id="SSF51905">
    <property type="entry name" value="FAD/NAD(P)-binding domain"/>
    <property type="match status" value="1"/>
</dbReference>
<evidence type="ECO:0000256" key="4">
    <source>
        <dbReference type="ARBA" id="ARBA00023002"/>
    </source>
</evidence>
<evidence type="ECO:0000313" key="8">
    <source>
        <dbReference type="Proteomes" id="UP000193648"/>
    </source>
</evidence>
<comment type="similarity">
    <text evidence="1">Belongs to the paxM FAD-dependent monooxygenase family.</text>
</comment>
<keyword evidence="2" id="KW-0285">Flavoprotein</keyword>
<evidence type="ECO:0000313" key="7">
    <source>
        <dbReference type="EMBL" id="ORY96058.1"/>
    </source>
</evidence>
<feature type="domain" description="FAD-binding" evidence="6">
    <location>
        <begin position="13"/>
        <end position="182"/>
    </location>
</feature>
<accession>A0A1Y2G9T3</accession>
<keyword evidence="5" id="KW-0812">Transmembrane</keyword>
<reference evidence="7 8" key="1">
    <citation type="submission" date="2016-07" db="EMBL/GenBank/DDBJ databases">
        <title>Pervasive Adenine N6-methylation of Active Genes in Fungi.</title>
        <authorList>
            <consortium name="DOE Joint Genome Institute"/>
            <person name="Mondo S.J."/>
            <person name="Dannebaum R.O."/>
            <person name="Kuo R.C."/>
            <person name="Labutti K."/>
            <person name="Haridas S."/>
            <person name="Kuo A."/>
            <person name="Salamov A."/>
            <person name="Ahrendt S.R."/>
            <person name="Lipzen A."/>
            <person name="Sullivan W."/>
            <person name="Andreopoulos W.B."/>
            <person name="Clum A."/>
            <person name="Lindquist E."/>
            <person name="Daum C."/>
            <person name="Ramamoorthy G.K."/>
            <person name="Gryganskyi A."/>
            <person name="Culley D."/>
            <person name="Magnuson J.K."/>
            <person name="James T.Y."/>
            <person name="O'Malley M.A."/>
            <person name="Stajich J.E."/>
            <person name="Spatafora J.W."/>
            <person name="Visel A."/>
            <person name="Grigoriev I.V."/>
        </authorList>
    </citation>
    <scope>NUCLEOTIDE SEQUENCE [LARGE SCALE GENOMIC DNA]</scope>
    <source>
        <strain evidence="7 8">NRRL 3116</strain>
    </source>
</reference>
<organism evidence="7 8">
    <name type="scientific">Lobosporangium transversale</name>
    <dbReference type="NCBI Taxonomy" id="64571"/>
    <lineage>
        <taxon>Eukaryota</taxon>
        <taxon>Fungi</taxon>
        <taxon>Fungi incertae sedis</taxon>
        <taxon>Mucoromycota</taxon>
        <taxon>Mortierellomycotina</taxon>
        <taxon>Mortierellomycetes</taxon>
        <taxon>Mortierellales</taxon>
        <taxon>Mortierellaceae</taxon>
        <taxon>Lobosporangium</taxon>
    </lineage>
</organism>
<evidence type="ECO:0000259" key="6">
    <source>
        <dbReference type="Pfam" id="PF01494"/>
    </source>
</evidence>
<evidence type="ECO:0000256" key="2">
    <source>
        <dbReference type="ARBA" id="ARBA00022630"/>
    </source>
</evidence>
<comment type="caution">
    <text evidence="7">The sequence shown here is derived from an EMBL/GenBank/DDBJ whole genome shotgun (WGS) entry which is preliminary data.</text>
</comment>
<dbReference type="InParanoid" id="A0A1Y2G9T3"/>
<sequence>MPSEHPSPASKPTVIIVGAGIAGLTLGILLEKAGVPYEIYDRMTEVKPLGSALSLIANVAPLFKQIGIYDELVSLGKLSHFVHHYNEDRELEYSMDFRGGAKMGGSPGYIISRSVFYDLLLRQIPSNKIFLGKRVLSIKQSPVDGVKVHFSDKSTAEGDILVGADGAYSAVRQSLYDSLKKEGQLPTSDDGALPFNCVCLVGQTKPMDPEKYPELADPICHFPRVFGDNKPYSWAYLTVKGNIFCWGVIQYLDSESSKSHDSFRNSEWGPEAANAMCKEVRDFPLPGGKNNDLTIGDLIDNTPLVSKVMLEEKVFDTWYSGRTVLIGDACHKIHPTGGTGAINAIQDAVALANWISVLDSTAVKEMTKAFKEYKAERYPVAKASFAQARALSRVTERGLVARITRYVSKNMPAWLWNILIRSMIESRPQVSFLPLVEDEGTVPPKYQPSLQKTLAIRKAREAAEGKMSTTVTAK</sequence>
<evidence type="ECO:0000256" key="5">
    <source>
        <dbReference type="SAM" id="Phobius"/>
    </source>
</evidence>
<dbReference type="GO" id="GO:0071949">
    <property type="term" value="F:FAD binding"/>
    <property type="evidence" value="ECO:0007669"/>
    <property type="project" value="InterPro"/>
</dbReference>
<gene>
    <name evidence="7" type="ORF">BCR41DRAFT_426769</name>
</gene>
<dbReference type="PANTHER" id="PTHR47356:SF2">
    <property type="entry name" value="FAD-BINDING DOMAIN-CONTAINING PROTEIN-RELATED"/>
    <property type="match status" value="1"/>
</dbReference>
<dbReference type="EMBL" id="MCFF01000078">
    <property type="protein sequence ID" value="ORY96058.1"/>
    <property type="molecule type" value="Genomic_DNA"/>
</dbReference>
<keyword evidence="5" id="KW-0472">Membrane</keyword>
<dbReference type="InterPro" id="IPR050562">
    <property type="entry name" value="FAD_mOase_fung"/>
</dbReference>
<dbReference type="PRINTS" id="PR00420">
    <property type="entry name" value="RNGMNOXGNASE"/>
</dbReference>
<dbReference type="Gene3D" id="3.50.50.60">
    <property type="entry name" value="FAD/NAD(P)-binding domain"/>
    <property type="match status" value="1"/>
</dbReference>
<feature type="transmembrane region" description="Helical" evidence="5">
    <location>
        <begin position="12"/>
        <end position="30"/>
    </location>
</feature>
<dbReference type="RefSeq" id="XP_021875485.1">
    <property type="nucleotide sequence ID" value="XM_022030775.1"/>
</dbReference>
<feature type="domain" description="FAD-binding" evidence="6">
    <location>
        <begin position="306"/>
        <end position="385"/>
    </location>
</feature>
<dbReference type="GO" id="GO:0004497">
    <property type="term" value="F:monooxygenase activity"/>
    <property type="evidence" value="ECO:0007669"/>
    <property type="project" value="InterPro"/>
</dbReference>
<keyword evidence="5" id="KW-1133">Transmembrane helix</keyword>
<keyword evidence="3" id="KW-0274">FAD</keyword>
<dbReference type="InterPro" id="IPR002938">
    <property type="entry name" value="FAD-bd"/>
</dbReference>
<dbReference type="Proteomes" id="UP000193648">
    <property type="component" value="Unassembled WGS sequence"/>
</dbReference>
<dbReference type="InterPro" id="IPR036188">
    <property type="entry name" value="FAD/NAD-bd_sf"/>
</dbReference>
<keyword evidence="8" id="KW-1185">Reference proteome</keyword>